<name>A0ABU6EWX1_9ENTR</name>
<dbReference type="EMBL" id="JAMWJU010000006">
    <property type="protein sequence ID" value="MEB7544509.1"/>
    <property type="molecule type" value="Genomic_DNA"/>
</dbReference>
<organism evidence="1 2">
    <name type="scientific">Enterobacter huaxiensis</name>
    <dbReference type="NCBI Taxonomy" id="2494702"/>
    <lineage>
        <taxon>Bacteria</taxon>
        <taxon>Pseudomonadati</taxon>
        <taxon>Pseudomonadota</taxon>
        <taxon>Gammaproteobacteria</taxon>
        <taxon>Enterobacterales</taxon>
        <taxon>Enterobacteriaceae</taxon>
        <taxon>Enterobacter</taxon>
    </lineage>
</organism>
<comment type="caution">
    <text evidence="1">The sequence shown here is derived from an EMBL/GenBank/DDBJ whole genome shotgun (WGS) entry which is preliminary data.</text>
</comment>
<keyword evidence="2" id="KW-1185">Reference proteome</keyword>
<evidence type="ECO:0008006" key="3">
    <source>
        <dbReference type="Google" id="ProtNLM"/>
    </source>
</evidence>
<gene>
    <name evidence="1" type="ORF">NGC28_18940</name>
</gene>
<dbReference type="RefSeq" id="WP_325824196.1">
    <property type="nucleotide sequence ID" value="NZ_JAMWIR010000005.1"/>
</dbReference>
<proteinExistence type="predicted"/>
<accession>A0ABU6EWX1</accession>
<protein>
    <recommendedName>
        <fullName evidence="3">Class I SAM-dependent methyltransferase</fullName>
    </recommendedName>
</protein>
<reference evidence="1 2" key="1">
    <citation type="submission" date="2022-06" db="EMBL/GenBank/DDBJ databases">
        <title>Whole Genome analysis of Bacterial isolates collected during year 2020 from Guwahati, Assam, India.</title>
        <authorList>
            <person name="Mendem S.K."/>
            <person name="Rakshit O."/>
            <person name="Murugesan D."/>
            <person name="Saikia K."/>
            <person name="Shome R."/>
            <person name="Raisen C."/>
            <person name="Holmes M.A."/>
            <person name="Shome B.R."/>
        </authorList>
    </citation>
    <scope>NUCLEOTIDE SEQUENCE [LARGE SCALE GENOMIC DNA]</scope>
    <source>
        <strain evidence="1 2">Sil NS 53</strain>
    </source>
</reference>
<evidence type="ECO:0000313" key="1">
    <source>
        <dbReference type="EMBL" id="MEB7544509.1"/>
    </source>
</evidence>
<sequence>MFPSRPDPHPLDYDWRFSYDTSVQLVNLCGPQTVLCLGTPSIASLLARDFRPYLLIDRHPIQEVNKHLTIDINVEPPFIGTTFQNVVMDPPWYLDVYYRWLSWVAFSCHKKSKILLSIWPDDTRPNAAEEKKSLFKWINSWGEIKIINNCLCYETPIFEKHACMFSHDIGIRKGDLVIITLESKPSLQELILTNEKWCRYILDNYQLAIRLDGNSRRQNKTHIGKIEQASGWIWPSVSKRAVGREYIELWSSENEVASIENPLQLVSSIDEMITTGKIKPVINNFPELSAWDIPHPPFSRTHKWIQTC</sequence>
<evidence type="ECO:0000313" key="2">
    <source>
        <dbReference type="Proteomes" id="UP001310558"/>
    </source>
</evidence>
<dbReference type="Proteomes" id="UP001310558">
    <property type="component" value="Unassembled WGS sequence"/>
</dbReference>